<proteinExistence type="inferred from homology"/>
<dbReference type="PANTHER" id="PTHR21581:SF33">
    <property type="entry name" value="D-ALANYL-D-ALANINE CARBOXYPEPTIDASE DACB"/>
    <property type="match status" value="1"/>
</dbReference>
<protein>
    <submittedName>
        <fullName evidence="10">D-alanyl-D-alanine carboxypeptidase</fullName>
    </submittedName>
</protein>
<keyword evidence="10" id="KW-0121">Carboxypeptidase</keyword>
<dbReference type="Gene3D" id="3.40.710.10">
    <property type="entry name" value="DD-peptidase/beta-lactamase superfamily"/>
    <property type="match status" value="1"/>
</dbReference>
<gene>
    <name evidence="10" type="ORF">H8R94_01135</name>
</gene>
<dbReference type="Proteomes" id="UP000643810">
    <property type="component" value="Unassembled WGS sequence"/>
</dbReference>
<keyword evidence="11" id="KW-1185">Reference proteome</keyword>
<dbReference type="GO" id="GO:0004180">
    <property type="term" value="F:carboxypeptidase activity"/>
    <property type="evidence" value="ECO:0007669"/>
    <property type="project" value="UniProtKB-KW"/>
</dbReference>
<keyword evidence="3" id="KW-0378">Hydrolase</keyword>
<evidence type="ECO:0000313" key="11">
    <source>
        <dbReference type="Proteomes" id="UP000643810"/>
    </source>
</evidence>
<feature type="signal peptide" evidence="8">
    <location>
        <begin position="1"/>
        <end position="21"/>
    </location>
</feature>
<evidence type="ECO:0000256" key="2">
    <source>
        <dbReference type="ARBA" id="ARBA00022729"/>
    </source>
</evidence>
<dbReference type="InterPro" id="IPR018044">
    <property type="entry name" value="Peptidase_S11"/>
</dbReference>
<keyword evidence="4" id="KW-0133">Cell shape</keyword>
<feature type="chain" id="PRO_5045872201" evidence="8">
    <location>
        <begin position="22"/>
        <end position="408"/>
    </location>
</feature>
<feature type="domain" description="Peptidase S11 D-alanyl-D-alanine carboxypeptidase A N-terminal" evidence="9">
    <location>
        <begin position="25"/>
        <end position="263"/>
    </location>
</feature>
<organism evidence="10 11">
    <name type="scientific">Roseburia lenta</name>
    <dbReference type="NCBI Taxonomy" id="2763061"/>
    <lineage>
        <taxon>Bacteria</taxon>
        <taxon>Bacillati</taxon>
        <taxon>Bacillota</taxon>
        <taxon>Clostridia</taxon>
        <taxon>Lachnospirales</taxon>
        <taxon>Lachnospiraceae</taxon>
        <taxon>Roseburia</taxon>
    </lineage>
</organism>
<evidence type="ECO:0000256" key="3">
    <source>
        <dbReference type="ARBA" id="ARBA00022801"/>
    </source>
</evidence>
<dbReference type="InterPro" id="IPR012338">
    <property type="entry name" value="Beta-lactam/transpept-like"/>
</dbReference>
<dbReference type="InterPro" id="IPR001967">
    <property type="entry name" value="Peptidase_S11_N"/>
</dbReference>
<evidence type="ECO:0000256" key="5">
    <source>
        <dbReference type="ARBA" id="ARBA00022984"/>
    </source>
</evidence>
<dbReference type="EMBL" id="JACOPG010000001">
    <property type="protein sequence ID" value="MBC5685228.1"/>
    <property type="molecule type" value="Genomic_DNA"/>
</dbReference>
<evidence type="ECO:0000256" key="1">
    <source>
        <dbReference type="ARBA" id="ARBA00007164"/>
    </source>
</evidence>
<keyword evidence="5" id="KW-0573">Peptidoglycan synthesis</keyword>
<keyword evidence="2 8" id="KW-0732">Signal</keyword>
<accession>A0ABR7GCR0</accession>
<keyword evidence="10" id="KW-0645">Protease</keyword>
<evidence type="ECO:0000256" key="6">
    <source>
        <dbReference type="ARBA" id="ARBA00023316"/>
    </source>
</evidence>
<dbReference type="PRINTS" id="PR00725">
    <property type="entry name" value="DADACBPTASE1"/>
</dbReference>
<dbReference type="SUPFAM" id="SSF56601">
    <property type="entry name" value="beta-lactamase/transpeptidase-like"/>
    <property type="match status" value="1"/>
</dbReference>
<sequence length="408" mass="45417">MRSFFIVLFVILLWQPQTICAAEKQTIDANSIHALSAVLLDGDSGRVLYEKEGECKRANASTTKIMTCILALENGKEDDIVTVSAYAASMPNVQLNIEEGEQYYLKDLLYSLMLESHNDSAVAIAEHIGGSVEGFSALMNEKAKELGCSNTCFLTPNGLDASVGEDTHGTTAHDLALIMRYCSWQSPRAERFLEITQTNAYSFTSLTEQADGSMIPGTRNFSCTNHNAYLSQNPDCLSGKTGFTADAGYCYVTSLSSGGRKFVIALLASGWPNNKTYKWQDCNKIYQYATTYYQMRKVMDPAEGLQSVRLQRAQNPDYDLKAQKSAMPQLTDMRKEVLLADWETMAIRLHYPRSIEATGKGLRAIGNAELLVDDVVIDTCDILLEDSLAVKNMPWFFQAILKKWAMFF</sequence>
<reference evidence="10 11" key="1">
    <citation type="submission" date="2020-08" db="EMBL/GenBank/DDBJ databases">
        <title>Genome public.</title>
        <authorList>
            <person name="Liu C."/>
            <person name="Sun Q."/>
        </authorList>
    </citation>
    <scope>NUCLEOTIDE SEQUENCE [LARGE SCALE GENOMIC DNA]</scope>
    <source>
        <strain evidence="10 11">NSJ-9</strain>
    </source>
</reference>
<evidence type="ECO:0000259" key="9">
    <source>
        <dbReference type="Pfam" id="PF00768"/>
    </source>
</evidence>
<dbReference type="Pfam" id="PF00768">
    <property type="entry name" value="Peptidase_S11"/>
    <property type="match status" value="1"/>
</dbReference>
<comment type="caution">
    <text evidence="10">The sequence shown here is derived from an EMBL/GenBank/DDBJ whole genome shotgun (WGS) entry which is preliminary data.</text>
</comment>
<evidence type="ECO:0000256" key="7">
    <source>
        <dbReference type="RuleBase" id="RU004016"/>
    </source>
</evidence>
<name>A0ABR7GCR0_9FIRM</name>
<evidence type="ECO:0000256" key="4">
    <source>
        <dbReference type="ARBA" id="ARBA00022960"/>
    </source>
</evidence>
<comment type="similarity">
    <text evidence="1 7">Belongs to the peptidase S11 family.</text>
</comment>
<keyword evidence="6" id="KW-0961">Cell wall biogenesis/degradation</keyword>
<evidence type="ECO:0000256" key="8">
    <source>
        <dbReference type="SAM" id="SignalP"/>
    </source>
</evidence>
<dbReference type="PANTHER" id="PTHR21581">
    <property type="entry name" value="D-ALANYL-D-ALANINE CARBOXYPEPTIDASE"/>
    <property type="match status" value="1"/>
</dbReference>
<evidence type="ECO:0000313" key="10">
    <source>
        <dbReference type="EMBL" id="MBC5685228.1"/>
    </source>
</evidence>